<sequence>MGLKRRTVARLAASHPQLRSMEQKAHTSAINTYSAEILQHLTKLESTCKTSPQLIQSQPQITVAMRPILFDFLMDVHNRLKLSNQTFFLMINIIDRYCSLRIVRKDHFQLLGLTALWLASKYSGSKHKVPSIDFLRATCCNCYSKNLFVEMESHILKSLNWEVGSPSHDSFVDLLLKENFLNFKNERINEIKHGANYLCQLSQFFTRITFNYSISMISIASVLIMTNSLTLLNDNQFVHFNTQTNNNGKLNKLCSLMLNVIRENPLPPSFQTKY</sequence>
<dbReference type="InterPro" id="IPR036915">
    <property type="entry name" value="Cyclin-like_sf"/>
</dbReference>
<gene>
    <name evidence="8" type="ORF">WICANDRAFT_24119</name>
</gene>
<dbReference type="EMBL" id="KV454211">
    <property type="protein sequence ID" value="ODQ59316.1"/>
    <property type="molecule type" value="Genomic_DNA"/>
</dbReference>
<dbReference type="RefSeq" id="XP_019038523.1">
    <property type="nucleotide sequence ID" value="XM_019181017.1"/>
</dbReference>
<dbReference type="SUPFAM" id="SSF47954">
    <property type="entry name" value="Cyclin-like"/>
    <property type="match status" value="1"/>
</dbReference>
<evidence type="ECO:0000313" key="9">
    <source>
        <dbReference type="Proteomes" id="UP000094112"/>
    </source>
</evidence>
<dbReference type="SMART" id="SM00385">
    <property type="entry name" value="CYCLIN"/>
    <property type="match status" value="1"/>
</dbReference>
<evidence type="ECO:0000256" key="5">
    <source>
        <dbReference type="RuleBase" id="RU000383"/>
    </source>
</evidence>
<dbReference type="Gene3D" id="1.10.472.10">
    <property type="entry name" value="Cyclin-like"/>
    <property type="match status" value="2"/>
</dbReference>
<dbReference type="Proteomes" id="UP000094112">
    <property type="component" value="Unassembled WGS sequence"/>
</dbReference>
<dbReference type="PANTHER" id="PTHR10177">
    <property type="entry name" value="CYCLINS"/>
    <property type="match status" value="1"/>
</dbReference>
<keyword evidence="2" id="KW-0132">Cell division</keyword>
<dbReference type="GeneID" id="30198263"/>
<organism evidence="8 9">
    <name type="scientific">Wickerhamomyces anomalus (strain ATCC 58044 / CBS 1984 / NCYC 433 / NRRL Y-366-8)</name>
    <name type="common">Yeast</name>
    <name type="synonym">Hansenula anomala</name>
    <dbReference type="NCBI Taxonomy" id="683960"/>
    <lineage>
        <taxon>Eukaryota</taxon>
        <taxon>Fungi</taxon>
        <taxon>Dikarya</taxon>
        <taxon>Ascomycota</taxon>
        <taxon>Saccharomycotina</taxon>
        <taxon>Saccharomycetes</taxon>
        <taxon>Phaffomycetales</taxon>
        <taxon>Wickerhamomycetaceae</taxon>
        <taxon>Wickerhamomyces</taxon>
    </lineage>
</organism>
<evidence type="ECO:0000313" key="8">
    <source>
        <dbReference type="EMBL" id="ODQ59316.1"/>
    </source>
</evidence>
<keyword evidence="6" id="KW-0472">Membrane</keyword>
<dbReference type="CDD" id="cd20559">
    <property type="entry name" value="CYCLIN_ScCLN_like"/>
    <property type="match status" value="1"/>
</dbReference>
<dbReference type="AlphaFoldDB" id="A0A1E3P1F2"/>
<evidence type="ECO:0000259" key="7">
    <source>
        <dbReference type="SMART" id="SM00385"/>
    </source>
</evidence>
<evidence type="ECO:0000256" key="4">
    <source>
        <dbReference type="ARBA" id="ARBA00023306"/>
    </source>
</evidence>
<evidence type="ECO:0000256" key="1">
    <source>
        <dbReference type="ARBA" id="ARBA00008742"/>
    </source>
</evidence>
<feature type="domain" description="Cyclin-like" evidence="7">
    <location>
        <begin position="71"/>
        <end position="157"/>
    </location>
</feature>
<dbReference type="InterPro" id="IPR039361">
    <property type="entry name" value="Cyclin"/>
</dbReference>
<keyword evidence="9" id="KW-1185">Reference proteome</keyword>
<keyword evidence="6" id="KW-0812">Transmembrane</keyword>
<evidence type="ECO:0000256" key="2">
    <source>
        <dbReference type="ARBA" id="ARBA00022618"/>
    </source>
</evidence>
<name>A0A1E3P1F2_WICAA</name>
<evidence type="ECO:0000256" key="3">
    <source>
        <dbReference type="ARBA" id="ARBA00023127"/>
    </source>
</evidence>
<dbReference type="InterPro" id="IPR013763">
    <property type="entry name" value="Cyclin-like_dom"/>
</dbReference>
<protein>
    <recommendedName>
        <fullName evidence="7">Cyclin-like domain-containing protein</fullName>
    </recommendedName>
</protein>
<dbReference type="Pfam" id="PF00134">
    <property type="entry name" value="Cyclin_N"/>
    <property type="match status" value="1"/>
</dbReference>
<dbReference type="OrthoDB" id="5590282at2759"/>
<proteinExistence type="inferred from homology"/>
<dbReference type="STRING" id="683960.A0A1E3P1F2"/>
<dbReference type="GO" id="GO:0051301">
    <property type="term" value="P:cell division"/>
    <property type="evidence" value="ECO:0007669"/>
    <property type="project" value="UniProtKB-KW"/>
</dbReference>
<dbReference type="InterPro" id="IPR006671">
    <property type="entry name" value="Cyclin_N"/>
</dbReference>
<dbReference type="GO" id="GO:0044843">
    <property type="term" value="P:cell cycle G1/S phase transition"/>
    <property type="evidence" value="ECO:0007669"/>
    <property type="project" value="UniProtKB-ARBA"/>
</dbReference>
<dbReference type="GO" id="GO:0044772">
    <property type="term" value="P:mitotic cell cycle phase transition"/>
    <property type="evidence" value="ECO:0007669"/>
    <property type="project" value="UniProtKB-ARBA"/>
</dbReference>
<dbReference type="GO" id="GO:0016538">
    <property type="term" value="F:cyclin-dependent protein serine/threonine kinase regulator activity"/>
    <property type="evidence" value="ECO:0007669"/>
    <property type="project" value="UniProtKB-ARBA"/>
</dbReference>
<keyword evidence="6" id="KW-1133">Transmembrane helix</keyword>
<dbReference type="FunFam" id="1.10.472.10:FF:000010">
    <property type="entry name" value="G1/S-specific cyclin Cln1"/>
    <property type="match status" value="1"/>
</dbReference>
<feature type="non-terminal residue" evidence="8">
    <location>
        <position position="274"/>
    </location>
</feature>
<feature type="transmembrane region" description="Helical" evidence="6">
    <location>
        <begin position="210"/>
        <end position="232"/>
    </location>
</feature>
<keyword evidence="4" id="KW-0131">Cell cycle</keyword>
<evidence type="ECO:0000256" key="6">
    <source>
        <dbReference type="SAM" id="Phobius"/>
    </source>
</evidence>
<reference evidence="8 9" key="1">
    <citation type="journal article" date="2016" name="Proc. Natl. Acad. Sci. U.S.A.">
        <title>Comparative genomics of biotechnologically important yeasts.</title>
        <authorList>
            <person name="Riley R."/>
            <person name="Haridas S."/>
            <person name="Wolfe K.H."/>
            <person name="Lopes M.R."/>
            <person name="Hittinger C.T."/>
            <person name="Goeker M."/>
            <person name="Salamov A.A."/>
            <person name="Wisecaver J.H."/>
            <person name="Long T.M."/>
            <person name="Calvey C.H."/>
            <person name="Aerts A.L."/>
            <person name="Barry K.W."/>
            <person name="Choi C."/>
            <person name="Clum A."/>
            <person name="Coughlan A.Y."/>
            <person name="Deshpande S."/>
            <person name="Douglass A.P."/>
            <person name="Hanson S.J."/>
            <person name="Klenk H.-P."/>
            <person name="LaButti K.M."/>
            <person name="Lapidus A."/>
            <person name="Lindquist E.A."/>
            <person name="Lipzen A.M."/>
            <person name="Meier-Kolthoff J.P."/>
            <person name="Ohm R.A."/>
            <person name="Otillar R.P."/>
            <person name="Pangilinan J.L."/>
            <person name="Peng Y."/>
            <person name="Rokas A."/>
            <person name="Rosa C.A."/>
            <person name="Scheuner C."/>
            <person name="Sibirny A.A."/>
            <person name="Slot J.C."/>
            <person name="Stielow J.B."/>
            <person name="Sun H."/>
            <person name="Kurtzman C.P."/>
            <person name="Blackwell M."/>
            <person name="Grigoriev I.V."/>
            <person name="Jeffries T.W."/>
        </authorList>
    </citation>
    <scope>NUCLEOTIDE SEQUENCE [LARGE SCALE GENOMIC DNA]</scope>
    <source>
        <strain evidence="9">ATCC 58044 / CBS 1984 / NCYC 433 / NRRL Y-366-8</strain>
    </source>
</reference>
<comment type="similarity">
    <text evidence="1 5">Belongs to the cyclin family.</text>
</comment>
<keyword evidence="3 5" id="KW-0195">Cyclin</keyword>
<accession>A0A1E3P1F2</accession>
<dbReference type="GO" id="GO:0051726">
    <property type="term" value="P:regulation of cell cycle"/>
    <property type="evidence" value="ECO:0007669"/>
    <property type="project" value="UniProtKB-ARBA"/>
</dbReference>